<dbReference type="PANTHER" id="PTHR12329">
    <property type="entry name" value="BCL2-ASSOCIATED ATHANOGENE"/>
    <property type="match status" value="1"/>
</dbReference>
<dbReference type="InterPro" id="IPR003103">
    <property type="entry name" value="BAG_domain"/>
</dbReference>
<feature type="domain" description="Ubiquitin-like" evidence="4">
    <location>
        <begin position="54"/>
        <end position="124"/>
    </location>
</feature>
<dbReference type="OrthoDB" id="776628at2759"/>
<feature type="compositionally biased region" description="Gly residues" evidence="3">
    <location>
        <begin position="13"/>
        <end position="24"/>
    </location>
</feature>
<dbReference type="Gene3D" id="1.20.58.120">
    <property type="entry name" value="BAG domain"/>
    <property type="match status" value="1"/>
</dbReference>
<dbReference type="GO" id="GO:0050821">
    <property type="term" value="P:protein stabilization"/>
    <property type="evidence" value="ECO:0007669"/>
    <property type="project" value="TreeGrafter"/>
</dbReference>
<feature type="region of interest" description="Disordered" evidence="3">
    <location>
        <begin position="231"/>
        <end position="300"/>
    </location>
</feature>
<proteinExistence type="predicted"/>
<sequence length="345" mass="38444">MMRMKTKTTGVGPMNGGGRGGAESGGPAEWELRPGGMLVQKRNADADQNSAPAPTIRVRVKYGSTYHEIYISSQASFGELKKMLSGPTGLHHQDQKLIYKDKERDSNAFLDTAGVKDRSKIVLVEDPISQEKRYLEMRRTAKMEKASKSISEVSLEVDRLAGQVSALESIINKGVKVAETDVLTLTELLMNQLLKLDGIMGDGDVKLQRKMQVRRVQKYVETLDMLKIRNSSTASSNGVQNSTHHHQKQSNGKVRAEQQPRHSNGHRLSPIEEQQPRHSVGHLPIHQQPPQQEQQSRHSTSGVVVTTKWETFDSMPALVPHPSTSSSISATHNPVQPKFNWEFFE</sequence>
<evidence type="ECO:0000313" key="6">
    <source>
        <dbReference type="EMBL" id="KAB1210746.1"/>
    </source>
</evidence>
<evidence type="ECO:0000259" key="4">
    <source>
        <dbReference type="PROSITE" id="PS50053"/>
    </source>
</evidence>
<evidence type="ECO:0000256" key="3">
    <source>
        <dbReference type="SAM" id="MobiDB-lite"/>
    </source>
</evidence>
<dbReference type="InterPro" id="IPR039773">
    <property type="entry name" value="BAG_chaperone_regulator"/>
</dbReference>
<dbReference type="EMBL" id="RXIC02000024">
    <property type="protein sequence ID" value="KAB1210746.1"/>
    <property type="molecule type" value="Genomic_DNA"/>
</dbReference>
<feature type="compositionally biased region" description="Polar residues" evidence="3">
    <location>
        <begin position="231"/>
        <end position="242"/>
    </location>
</feature>
<dbReference type="SMART" id="SM00264">
    <property type="entry name" value="BAG"/>
    <property type="match status" value="1"/>
</dbReference>
<organism evidence="6 7">
    <name type="scientific">Morella rubra</name>
    <name type="common">Chinese bayberry</name>
    <dbReference type="NCBI Taxonomy" id="262757"/>
    <lineage>
        <taxon>Eukaryota</taxon>
        <taxon>Viridiplantae</taxon>
        <taxon>Streptophyta</taxon>
        <taxon>Embryophyta</taxon>
        <taxon>Tracheophyta</taxon>
        <taxon>Spermatophyta</taxon>
        <taxon>Magnoliopsida</taxon>
        <taxon>eudicotyledons</taxon>
        <taxon>Gunneridae</taxon>
        <taxon>Pentapetalae</taxon>
        <taxon>rosids</taxon>
        <taxon>fabids</taxon>
        <taxon>Fagales</taxon>
        <taxon>Myricaceae</taxon>
        <taxon>Morella</taxon>
    </lineage>
</organism>
<protein>
    <submittedName>
        <fullName evidence="6">BAG family molecular chaperone regulator 1</fullName>
    </submittedName>
</protein>
<dbReference type="Pfam" id="PF02179">
    <property type="entry name" value="BAG"/>
    <property type="match status" value="1"/>
</dbReference>
<feature type="region of interest" description="Disordered" evidence="3">
    <location>
        <begin position="1"/>
        <end position="32"/>
    </location>
</feature>
<reference evidence="6 7" key="1">
    <citation type="journal article" date="2019" name="Plant Biotechnol. J.">
        <title>The red bayberry genome and genetic basis of sex determination.</title>
        <authorList>
            <person name="Jia H.M."/>
            <person name="Jia H.J."/>
            <person name="Cai Q.L."/>
            <person name="Wang Y."/>
            <person name="Zhao H.B."/>
            <person name="Yang W.F."/>
            <person name="Wang G.Y."/>
            <person name="Li Y.H."/>
            <person name="Zhan D.L."/>
            <person name="Shen Y.T."/>
            <person name="Niu Q.F."/>
            <person name="Chang L."/>
            <person name="Qiu J."/>
            <person name="Zhao L."/>
            <person name="Xie H.B."/>
            <person name="Fu W.Y."/>
            <person name="Jin J."/>
            <person name="Li X.W."/>
            <person name="Jiao Y."/>
            <person name="Zhou C.C."/>
            <person name="Tu T."/>
            <person name="Chai C.Y."/>
            <person name="Gao J.L."/>
            <person name="Fan L.J."/>
            <person name="van de Weg E."/>
            <person name="Wang J.Y."/>
            <person name="Gao Z.S."/>
        </authorList>
    </citation>
    <scope>NUCLEOTIDE SEQUENCE [LARGE SCALE GENOMIC DNA]</scope>
    <source>
        <tissue evidence="6">Leaves</tissue>
    </source>
</reference>
<evidence type="ECO:0000313" key="7">
    <source>
        <dbReference type="Proteomes" id="UP000516437"/>
    </source>
</evidence>
<dbReference type="Gene3D" id="3.10.20.90">
    <property type="entry name" value="Phosphatidylinositol 3-kinase Catalytic Subunit, Chain A, domain 1"/>
    <property type="match status" value="1"/>
</dbReference>
<dbReference type="SUPFAM" id="SSF54236">
    <property type="entry name" value="Ubiquitin-like"/>
    <property type="match status" value="1"/>
</dbReference>
<dbReference type="PANTHER" id="PTHR12329:SF11">
    <property type="entry name" value="BAG FAMILY MOLECULAR CHAPERONE REGULATOR 1"/>
    <property type="match status" value="1"/>
</dbReference>
<keyword evidence="1" id="KW-0143">Chaperone</keyword>
<dbReference type="InterPro" id="IPR029071">
    <property type="entry name" value="Ubiquitin-like_domsf"/>
</dbReference>
<comment type="function">
    <text evidence="2">Co-chaperone that regulates diverse cellular pathways, such as programmed cell death and stress responses.</text>
</comment>
<dbReference type="Proteomes" id="UP000516437">
    <property type="component" value="Chromosome 6"/>
</dbReference>
<dbReference type="InterPro" id="IPR036533">
    <property type="entry name" value="BAG_dom_sf"/>
</dbReference>
<keyword evidence="7" id="KW-1185">Reference proteome</keyword>
<evidence type="ECO:0000259" key="5">
    <source>
        <dbReference type="PROSITE" id="PS51035"/>
    </source>
</evidence>
<dbReference type="GO" id="GO:0005737">
    <property type="term" value="C:cytoplasm"/>
    <property type="evidence" value="ECO:0007669"/>
    <property type="project" value="TreeGrafter"/>
</dbReference>
<dbReference type="PROSITE" id="PS50053">
    <property type="entry name" value="UBIQUITIN_2"/>
    <property type="match status" value="1"/>
</dbReference>
<dbReference type="AlphaFoldDB" id="A0A6A1VEX9"/>
<dbReference type="InterPro" id="IPR000626">
    <property type="entry name" value="Ubiquitin-like_dom"/>
</dbReference>
<dbReference type="GO" id="GO:0051087">
    <property type="term" value="F:protein-folding chaperone binding"/>
    <property type="evidence" value="ECO:0007669"/>
    <property type="project" value="InterPro"/>
</dbReference>
<dbReference type="GO" id="GO:0000774">
    <property type="term" value="F:adenyl-nucleotide exchange factor activity"/>
    <property type="evidence" value="ECO:0007669"/>
    <property type="project" value="TreeGrafter"/>
</dbReference>
<evidence type="ECO:0000256" key="1">
    <source>
        <dbReference type="ARBA" id="ARBA00023186"/>
    </source>
</evidence>
<evidence type="ECO:0000256" key="2">
    <source>
        <dbReference type="ARBA" id="ARBA00058673"/>
    </source>
</evidence>
<dbReference type="Pfam" id="PF00240">
    <property type="entry name" value="ubiquitin"/>
    <property type="match status" value="1"/>
</dbReference>
<feature type="domain" description="BAG" evidence="5">
    <location>
        <begin position="149"/>
        <end position="227"/>
    </location>
</feature>
<accession>A0A6A1VEX9</accession>
<gene>
    <name evidence="6" type="ORF">CJ030_MR6G019863</name>
</gene>
<name>A0A6A1VEX9_9ROSI</name>
<dbReference type="CDD" id="cd17054">
    <property type="entry name" value="Ubl_AtBAG1_like"/>
    <property type="match status" value="1"/>
</dbReference>
<comment type="caution">
    <text evidence="6">The sequence shown here is derived from an EMBL/GenBank/DDBJ whole genome shotgun (WGS) entry which is preliminary data.</text>
</comment>
<dbReference type="FunFam" id="3.10.20.90:FF:000298">
    <property type="entry name" value="BAG family molecular chaperone regulator 1"/>
    <property type="match status" value="1"/>
</dbReference>
<dbReference type="SUPFAM" id="SSF63491">
    <property type="entry name" value="BAG domain"/>
    <property type="match status" value="1"/>
</dbReference>
<dbReference type="PROSITE" id="PS51035">
    <property type="entry name" value="BAG"/>
    <property type="match status" value="1"/>
</dbReference>